<dbReference type="InterPro" id="IPR053714">
    <property type="entry name" value="Iso_Racemase_Enz_sf"/>
</dbReference>
<dbReference type="EC" id="5.2.1.1" evidence="1"/>
<dbReference type="InterPro" id="IPR026286">
    <property type="entry name" value="MaiA/AMDase"/>
</dbReference>
<name>A0A221W8H6_9PSEU</name>
<dbReference type="AlphaFoldDB" id="A0A221W8H6"/>
<dbReference type="Pfam" id="PF17645">
    <property type="entry name" value="Amdase"/>
    <property type="match status" value="1"/>
</dbReference>
<accession>A0A221W8H6</accession>
<dbReference type="PANTHER" id="PTHR40267">
    <property type="entry name" value="BLR3294 PROTEIN"/>
    <property type="match status" value="1"/>
</dbReference>
<sequence length="271" mass="28159">MTRSLSTPVPDDAESLLGGALVVPPPERFGFPADLTAGPGVGVVAPFDFAVDRELWRWVPDEVSLYLTRLPFAPPPTAREPAVALAEPAAVAEALRDILVPEPSAVAYACTSGSFAAGAAGERGLRAAMVAAGAPAAVTTSGALVEALDVLGLRRVAVAAPYVGAVTERLRGFLGEHGFDVVAERSLGLVDRIWQVSFSEVVRAVLAVDSRDAEAVFVSCTNVRTYDLIAPLEAAIGKPVLTANQVTMWATLRAVGVTARGAGRLLLDHVA</sequence>
<proteinExistence type="predicted"/>
<dbReference type="EMBL" id="CP022521">
    <property type="protein sequence ID" value="ASO21896.1"/>
    <property type="molecule type" value="Genomic_DNA"/>
</dbReference>
<keyword evidence="2" id="KW-1185">Reference proteome</keyword>
<dbReference type="GO" id="GO:0050076">
    <property type="term" value="F:maleate isomerase activity"/>
    <property type="evidence" value="ECO:0007669"/>
    <property type="project" value="UniProtKB-EC"/>
</dbReference>
<dbReference type="PANTHER" id="PTHR40267:SF1">
    <property type="entry name" value="BLR3294 PROTEIN"/>
    <property type="match status" value="1"/>
</dbReference>
<dbReference type="KEGG" id="ahg:AHOG_21400"/>
<evidence type="ECO:0000313" key="1">
    <source>
        <dbReference type="EMBL" id="ASO21896.1"/>
    </source>
</evidence>
<evidence type="ECO:0000313" key="2">
    <source>
        <dbReference type="Proteomes" id="UP000204221"/>
    </source>
</evidence>
<keyword evidence="1" id="KW-0413">Isomerase</keyword>
<organism evidence="1 2">
    <name type="scientific">Actinoalloteichus hoggarensis</name>
    <dbReference type="NCBI Taxonomy" id="1470176"/>
    <lineage>
        <taxon>Bacteria</taxon>
        <taxon>Bacillati</taxon>
        <taxon>Actinomycetota</taxon>
        <taxon>Actinomycetes</taxon>
        <taxon>Pseudonocardiales</taxon>
        <taxon>Pseudonocardiaceae</taxon>
        <taxon>Actinoalloteichus</taxon>
    </lineage>
</organism>
<dbReference type="RefSeq" id="WP_169725895.1">
    <property type="nucleotide sequence ID" value="NZ_CP022521.1"/>
</dbReference>
<dbReference type="Gene3D" id="3.40.50.12500">
    <property type="match status" value="1"/>
</dbReference>
<protein>
    <submittedName>
        <fullName evidence="1">Maleate isomerase</fullName>
        <ecNumber evidence="1">5.2.1.1</ecNumber>
    </submittedName>
</protein>
<dbReference type="PIRSF" id="PIRSF015736">
    <property type="entry name" value="MI"/>
    <property type="match status" value="1"/>
</dbReference>
<reference evidence="1 2" key="1">
    <citation type="submission" date="2017-07" db="EMBL/GenBank/DDBJ databases">
        <title>Complete genome sequence of Actinoalloteichus hoggarensis DSM 45943, type strain of Actinoalloteichus hoggarensis.</title>
        <authorList>
            <person name="Ruckert C."/>
            <person name="Nouioui I."/>
            <person name="Willmese J."/>
            <person name="van Wezel G."/>
            <person name="Klenk H.-P."/>
            <person name="Kalinowski J."/>
            <person name="Zotchev S.B."/>
        </authorList>
    </citation>
    <scope>NUCLEOTIDE SEQUENCE [LARGE SCALE GENOMIC DNA]</scope>
    <source>
        <strain evidence="1 2">DSM 45943</strain>
    </source>
</reference>
<dbReference type="Proteomes" id="UP000204221">
    <property type="component" value="Chromosome"/>
</dbReference>
<gene>
    <name evidence="1" type="primary">maiA</name>
    <name evidence="1" type="ORF">AHOG_21400</name>
</gene>